<dbReference type="AlphaFoldDB" id="A0A934NDL6"/>
<evidence type="ECO:0000313" key="1">
    <source>
        <dbReference type="EMBL" id="MBJ7603288.1"/>
    </source>
</evidence>
<dbReference type="EMBL" id="JAEKNQ010000035">
    <property type="protein sequence ID" value="MBJ7603288.1"/>
    <property type="molecule type" value="Genomic_DNA"/>
</dbReference>
<gene>
    <name evidence="1" type="ORF">JF888_08895</name>
</gene>
<proteinExistence type="predicted"/>
<dbReference type="Proteomes" id="UP000620075">
    <property type="component" value="Unassembled WGS sequence"/>
</dbReference>
<comment type="caution">
    <text evidence="1">The sequence shown here is derived from an EMBL/GenBank/DDBJ whole genome shotgun (WGS) entry which is preliminary data.</text>
</comment>
<organism evidence="1 2">
    <name type="scientific">Candidatus Dormiibacter inghamiae</name>
    <dbReference type="NCBI Taxonomy" id="3127013"/>
    <lineage>
        <taxon>Bacteria</taxon>
        <taxon>Bacillati</taxon>
        <taxon>Candidatus Dormiibacterota</taxon>
        <taxon>Candidatus Dormibacteria</taxon>
        <taxon>Candidatus Dormibacterales</taxon>
        <taxon>Candidatus Dormibacteraceae</taxon>
        <taxon>Candidatus Dormiibacter</taxon>
    </lineage>
</organism>
<sequence>MQLLSFASRIREAYEQSLGSPPALARLAGHACPLRADRGLGQEQEDRLLEAAVRAYRRERCAERAALVLELVAPALTLRLADLRPVPPAITDDDLAQQMLVELLWAAATMPLPDGAGFVERRLVLRAGDRVSRWLEREARRRAQSTELVEQC</sequence>
<accession>A0A934NDL6</accession>
<protein>
    <submittedName>
        <fullName evidence="1">Uncharacterized protein</fullName>
    </submittedName>
</protein>
<evidence type="ECO:0000313" key="2">
    <source>
        <dbReference type="Proteomes" id="UP000620075"/>
    </source>
</evidence>
<reference evidence="1 2" key="1">
    <citation type="submission" date="2020-10" db="EMBL/GenBank/DDBJ databases">
        <title>Ca. Dormibacterota MAGs.</title>
        <authorList>
            <person name="Montgomery K."/>
        </authorList>
    </citation>
    <scope>NUCLEOTIDE SEQUENCE [LARGE SCALE GENOMIC DNA]</scope>
    <source>
        <strain evidence="1">SC8811_S16_3</strain>
    </source>
</reference>
<name>A0A934NDL6_9BACT</name>
<dbReference type="RefSeq" id="WP_338179059.1">
    <property type="nucleotide sequence ID" value="NZ_JAEKNQ010000035.1"/>
</dbReference>